<dbReference type="InterPro" id="IPR002182">
    <property type="entry name" value="NB-ARC"/>
</dbReference>
<dbReference type="InterPro" id="IPR036388">
    <property type="entry name" value="WH-like_DNA-bd_sf"/>
</dbReference>
<dbReference type="EMBL" id="JANJYI010000008">
    <property type="protein sequence ID" value="KAK2639476.1"/>
    <property type="molecule type" value="Genomic_DNA"/>
</dbReference>
<evidence type="ECO:0000256" key="3">
    <source>
        <dbReference type="ARBA" id="ARBA00022737"/>
    </source>
</evidence>
<evidence type="ECO:0000256" key="2">
    <source>
        <dbReference type="ARBA" id="ARBA00022614"/>
    </source>
</evidence>
<sequence>MEVVAAILGSAVTEAGRSLCGSFPSIKNFISFQSNLSTLEKEKKSLVDQKDKVIEDVDYSSDAQMTQWLREVEQFLHDVVNSVPTGITANNGKLCGCFFNFSERYRLSKETAIRLKEIERLLKVGDIAVKMAGQNYLTKAVEHIPGPSIVNQTTASQNLAKVMDLLNDDDVLRIGVWGMGGVGKTTLVKNLNNQLKGSSSTHQFGIVIWATVSQNLDLKKVQIQLAERLNLKAGMEESVQRLAIKLHQRLQKEKFLLILDDIWEPIDLDCLGVPQPEDHTGSKIILTSRSLGVCREMKTDKEVKVDVLNDEESWQLFTVNAGKVATSEHIEPIARSVTRECSGLPLAITIVGSVMRGKTMVELWTDALSGLRRSVPNIKGIENKVYNPLKWSYDSLQGKNIKPCFLYCCLYPEDFSIGVSELINCWLGEGLIDQQQNYEDPYNRGIALIENLKDSCLLEHGAHEGTVKMHDVVRDVAIWISSTSYDGCKSIVRSGIGLIRISEVEMSESLKRVSFMNNRITKLPDCRIYCPETVSLLLQGNRFLSRIPNGFLQAFESLNILNLSETRIHSLPQSILELGDLRILLLKKCFYLEELPQLGGLSKLQVLDCSETSIRELPSGMKNLINLRQLYLSGTYNLKTIQSGIVSGLSGLEVLDMTSGAYVWGLMEEANDRQATFEELQNLEQLHSLSIRLRRIQSLQNEDLTLIGRLRIFKLLIGPETISFRSKHDKRKLIISGLQLSGEWIGRLLTNASMMHLNNCPGLNQMLETLVIRSIGSYTGLKSLTITRSSSSLRPDGGRTTHDLLPNLEELRLHDLTKLGSISELVGLLGLRFSRLKLLEVFRCDGLEYLLTCGDFIISLPNLETIDVSFCESLVELFNFPPQEDFVPEPVVPNLGTLKLGYLPRLETLSRQDGSGQHSKFISCVYHMKAIEQVEVFKCDNLRKLPLTIQNANTMKEIRGKTQWWNQLELEAPHNTKSSLDRFFNGE</sequence>
<keyword evidence="4" id="KW-0547">Nucleotide-binding</keyword>
<dbReference type="InterPro" id="IPR027417">
    <property type="entry name" value="P-loop_NTPase"/>
</dbReference>
<comment type="caution">
    <text evidence="8">The sequence shown here is derived from an EMBL/GenBank/DDBJ whole genome shotgun (WGS) entry which is preliminary data.</text>
</comment>
<dbReference type="InterPro" id="IPR050905">
    <property type="entry name" value="Plant_NBS-LRR"/>
</dbReference>
<keyword evidence="9" id="KW-1185">Reference proteome</keyword>
<reference evidence="8" key="1">
    <citation type="journal article" date="2023" name="Plant J.">
        <title>Genome sequences and population genomics provide insights into the demographic history, inbreeding, and mutation load of two 'living fossil' tree species of Dipteronia.</title>
        <authorList>
            <person name="Feng Y."/>
            <person name="Comes H.P."/>
            <person name="Chen J."/>
            <person name="Zhu S."/>
            <person name="Lu R."/>
            <person name="Zhang X."/>
            <person name="Li P."/>
            <person name="Qiu J."/>
            <person name="Olsen K.M."/>
            <person name="Qiu Y."/>
        </authorList>
    </citation>
    <scope>NUCLEOTIDE SEQUENCE</scope>
    <source>
        <strain evidence="8">KIB01</strain>
    </source>
</reference>
<dbReference type="Gene3D" id="1.10.10.10">
    <property type="entry name" value="Winged helix-like DNA-binding domain superfamily/Winged helix DNA-binding domain"/>
    <property type="match status" value="1"/>
</dbReference>
<dbReference type="Pfam" id="PF23598">
    <property type="entry name" value="LRR_14"/>
    <property type="match status" value="1"/>
</dbReference>
<dbReference type="Gene3D" id="3.80.10.10">
    <property type="entry name" value="Ribonuclease Inhibitor"/>
    <property type="match status" value="2"/>
</dbReference>
<dbReference type="PANTHER" id="PTHR33463">
    <property type="entry name" value="NB-ARC DOMAIN-CONTAINING PROTEIN-RELATED"/>
    <property type="match status" value="1"/>
</dbReference>
<gene>
    <name evidence="8" type="ORF">Ddye_027271</name>
</gene>
<dbReference type="Gene3D" id="1.10.8.430">
    <property type="entry name" value="Helical domain of apoptotic protease-activating factors"/>
    <property type="match status" value="1"/>
</dbReference>
<dbReference type="SUPFAM" id="SSF52058">
    <property type="entry name" value="L domain-like"/>
    <property type="match status" value="1"/>
</dbReference>
<dbReference type="Gene3D" id="3.40.50.300">
    <property type="entry name" value="P-loop containing nucleotide triphosphate hydrolases"/>
    <property type="match status" value="1"/>
</dbReference>
<evidence type="ECO:0000256" key="1">
    <source>
        <dbReference type="ARBA" id="ARBA00008894"/>
    </source>
</evidence>
<dbReference type="Pfam" id="PF23559">
    <property type="entry name" value="WHD_DRP"/>
    <property type="match status" value="1"/>
</dbReference>
<dbReference type="SMART" id="SM00382">
    <property type="entry name" value="AAA"/>
    <property type="match status" value="1"/>
</dbReference>
<dbReference type="InterPro" id="IPR055414">
    <property type="entry name" value="LRR_R13L4/SHOC2-like"/>
</dbReference>
<dbReference type="InterPro" id="IPR058922">
    <property type="entry name" value="WHD_DRP"/>
</dbReference>
<accession>A0AAD9TNZ9</accession>
<keyword evidence="6" id="KW-0067">ATP-binding</keyword>
<proteinExistence type="inferred from homology"/>
<name>A0AAD9TNZ9_9ROSI</name>
<comment type="similarity">
    <text evidence="1">Belongs to the disease resistance NB-LRR family.</text>
</comment>
<dbReference type="InterPro" id="IPR057135">
    <property type="entry name" value="At4g27190-like_LRR"/>
</dbReference>
<dbReference type="GO" id="GO:0043531">
    <property type="term" value="F:ADP binding"/>
    <property type="evidence" value="ECO:0007669"/>
    <property type="project" value="InterPro"/>
</dbReference>
<keyword evidence="3" id="KW-0677">Repeat</keyword>
<dbReference type="PANTHER" id="PTHR33463:SF202">
    <property type="entry name" value="NB-ARC DOMAIN-CONTAINING PROTEIN"/>
    <property type="match status" value="1"/>
</dbReference>
<dbReference type="Pfam" id="PF23247">
    <property type="entry name" value="LRR_RPS2"/>
    <property type="match status" value="1"/>
</dbReference>
<evidence type="ECO:0000313" key="9">
    <source>
        <dbReference type="Proteomes" id="UP001280121"/>
    </source>
</evidence>
<organism evidence="8 9">
    <name type="scientific">Dipteronia dyeriana</name>
    <dbReference type="NCBI Taxonomy" id="168575"/>
    <lineage>
        <taxon>Eukaryota</taxon>
        <taxon>Viridiplantae</taxon>
        <taxon>Streptophyta</taxon>
        <taxon>Embryophyta</taxon>
        <taxon>Tracheophyta</taxon>
        <taxon>Spermatophyta</taxon>
        <taxon>Magnoliopsida</taxon>
        <taxon>eudicotyledons</taxon>
        <taxon>Gunneridae</taxon>
        <taxon>Pentapetalae</taxon>
        <taxon>rosids</taxon>
        <taxon>malvids</taxon>
        <taxon>Sapindales</taxon>
        <taxon>Sapindaceae</taxon>
        <taxon>Hippocastanoideae</taxon>
        <taxon>Acereae</taxon>
        <taxon>Dipteronia</taxon>
    </lineage>
</organism>
<dbReference type="InterPro" id="IPR003593">
    <property type="entry name" value="AAA+_ATPase"/>
</dbReference>
<dbReference type="FunFam" id="1.10.10.10:FF:000322">
    <property type="entry name" value="Probable disease resistance protein At1g63360"/>
    <property type="match status" value="1"/>
</dbReference>
<dbReference type="GO" id="GO:0006952">
    <property type="term" value="P:defense response"/>
    <property type="evidence" value="ECO:0007669"/>
    <property type="project" value="UniProtKB-KW"/>
</dbReference>
<dbReference type="InterPro" id="IPR032675">
    <property type="entry name" value="LRR_dom_sf"/>
</dbReference>
<dbReference type="FunFam" id="3.40.50.300:FF:001091">
    <property type="entry name" value="Probable disease resistance protein At1g61300"/>
    <property type="match status" value="1"/>
</dbReference>
<keyword evidence="5" id="KW-0611">Plant defense</keyword>
<evidence type="ECO:0000256" key="4">
    <source>
        <dbReference type="ARBA" id="ARBA00022741"/>
    </source>
</evidence>
<evidence type="ECO:0000313" key="8">
    <source>
        <dbReference type="EMBL" id="KAK2639476.1"/>
    </source>
</evidence>
<dbReference type="SUPFAM" id="SSF52540">
    <property type="entry name" value="P-loop containing nucleoside triphosphate hydrolases"/>
    <property type="match status" value="1"/>
</dbReference>
<dbReference type="Proteomes" id="UP001280121">
    <property type="component" value="Unassembled WGS sequence"/>
</dbReference>
<dbReference type="PRINTS" id="PR00364">
    <property type="entry name" value="DISEASERSIST"/>
</dbReference>
<evidence type="ECO:0000256" key="5">
    <source>
        <dbReference type="ARBA" id="ARBA00022821"/>
    </source>
</evidence>
<dbReference type="InterPro" id="IPR042197">
    <property type="entry name" value="Apaf_helical"/>
</dbReference>
<evidence type="ECO:0000259" key="7">
    <source>
        <dbReference type="SMART" id="SM00382"/>
    </source>
</evidence>
<keyword evidence="2" id="KW-0433">Leucine-rich repeat</keyword>
<dbReference type="AlphaFoldDB" id="A0AAD9TNZ9"/>
<dbReference type="GO" id="GO:0005524">
    <property type="term" value="F:ATP binding"/>
    <property type="evidence" value="ECO:0007669"/>
    <property type="project" value="UniProtKB-KW"/>
</dbReference>
<dbReference type="Pfam" id="PF00931">
    <property type="entry name" value="NB-ARC"/>
    <property type="match status" value="1"/>
</dbReference>
<feature type="domain" description="AAA+ ATPase" evidence="7">
    <location>
        <begin position="170"/>
        <end position="309"/>
    </location>
</feature>
<protein>
    <recommendedName>
        <fullName evidence="7">AAA+ ATPase domain-containing protein</fullName>
    </recommendedName>
</protein>
<evidence type="ECO:0000256" key="6">
    <source>
        <dbReference type="ARBA" id="ARBA00022840"/>
    </source>
</evidence>
<dbReference type="FunFam" id="1.10.8.430:FF:000003">
    <property type="entry name" value="Probable disease resistance protein At5g66910"/>
    <property type="match status" value="1"/>
</dbReference>